<accession>A0ABX1YIK4</accession>
<protein>
    <submittedName>
        <fullName evidence="3">GTP-binding protein</fullName>
    </submittedName>
</protein>
<feature type="region of interest" description="Disordered" evidence="1">
    <location>
        <begin position="39"/>
        <end position="82"/>
    </location>
</feature>
<sequence>MNITWALLMMALGGVGVPNNGHDADVAAALQSAMNPPIVAEHTTNPESTAITPGGAGSTAAPEPSPSATPDAALHTDPQPDAPKVKGIYVTAYSAGGERMETLLALLDKTELNSMVIDIKDDAGYITYKTDNTELQQMGHPQPFIGDINKLMTRLKEHDVYPIARIVVFKDSVLAKKNKELSFVNTDGSVWANKGGDSFVNPYNEAVWKYNVDIAKEAAKLGFKEIQFDYVRFPEGFEKRADTLKYTKSDRPRVEIIADFVKYAKAELAPLGVRVSVDIFGYAASVPAAEGIGQDFVKISKNVDVISPMIYPSHYSTGWFDVKDPDKDPYATIKGSMVDTHKKLDPLGSYKPVIRPWIQDFTASWLGSGHYVKYGKKQVEDQIRALKDENVDEFLLWNANNRYTSEVDYEQ</sequence>
<dbReference type="InterPro" id="IPR017853">
    <property type="entry name" value="GH"/>
</dbReference>
<proteinExistence type="predicted"/>
<feature type="domain" description="DUF4015" evidence="2">
    <location>
        <begin position="87"/>
        <end position="403"/>
    </location>
</feature>
<dbReference type="SUPFAM" id="SSF51445">
    <property type="entry name" value="(Trans)glycosidases"/>
    <property type="match status" value="1"/>
</dbReference>
<evidence type="ECO:0000313" key="3">
    <source>
        <dbReference type="EMBL" id="NOU80867.1"/>
    </source>
</evidence>
<dbReference type="Pfam" id="PF13200">
    <property type="entry name" value="DUF4015"/>
    <property type="match status" value="1"/>
</dbReference>
<evidence type="ECO:0000256" key="1">
    <source>
        <dbReference type="SAM" id="MobiDB-lite"/>
    </source>
</evidence>
<dbReference type="InterPro" id="IPR025275">
    <property type="entry name" value="DUF4015"/>
</dbReference>
<evidence type="ECO:0000313" key="4">
    <source>
        <dbReference type="Proteomes" id="UP000596857"/>
    </source>
</evidence>
<dbReference type="EMBL" id="WHOB01000059">
    <property type="protein sequence ID" value="NOU80867.1"/>
    <property type="molecule type" value="Genomic_DNA"/>
</dbReference>
<name>A0ABX1YIK4_9BACL</name>
<feature type="compositionally biased region" description="Low complexity" evidence="1">
    <location>
        <begin position="48"/>
        <end position="73"/>
    </location>
</feature>
<dbReference type="Gene3D" id="3.20.20.80">
    <property type="entry name" value="Glycosidases"/>
    <property type="match status" value="1"/>
</dbReference>
<keyword evidence="4" id="KW-1185">Reference proteome</keyword>
<reference evidence="3 4" key="1">
    <citation type="submission" date="2019-10" db="EMBL/GenBank/DDBJ databases">
        <title>Description of Paenibacillus terricola sp. nov.</title>
        <authorList>
            <person name="Carlier A."/>
            <person name="Qi S."/>
        </authorList>
    </citation>
    <scope>NUCLEOTIDE SEQUENCE [LARGE SCALE GENOMIC DNA]</scope>
    <source>
        <strain evidence="3 4">LMG 31459</strain>
    </source>
</reference>
<organism evidence="3 4">
    <name type="scientific">Paenibacillus phytohabitans</name>
    <dbReference type="NCBI Taxonomy" id="2654978"/>
    <lineage>
        <taxon>Bacteria</taxon>
        <taxon>Bacillati</taxon>
        <taxon>Bacillota</taxon>
        <taxon>Bacilli</taxon>
        <taxon>Bacillales</taxon>
        <taxon>Paenibacillaceae</taxon>
        <taxon>Paenibacillus</taxon>
    </lineage>
</organism>
<dbReference type="Proteomes" id="UP000596857">
    <property type="component" value="Unassembled WGS sequence"/>
</dbReference>
<evidence type="ECO:0000259" key="2">
    <source>
        <dbReference type="Pfam" id="PF13200"/>
    </source>
</evidence>
<gene>
    <name evidence="3" type="ORF">GC101_18570</name>
</gene>
<comment type="caution">
    <text evidence="3">The sequence shown here is derived from an EMBL/GenBank/DDBJ whole genome shotgun (WGS) entry which is preliminary data.</text>
</comment>
<dbReference type="RefSeq" id="WP_171718442.1">
    <property type="nucleotide sequence ID" value="NZ_WHOB01000059.1"/>
</dbReference>